<evidence type="ECO:0000256" key="1">
    <source>
        <dbReference type="SAM" id="Phobius"/>
    </source>
</evidence>
<evidence type="ECO:0000313" key="3">
    <source>
        <dbReference type="Proteomes" id="UP001396334"/>
    </source>
</evidence>
<keyword evidence="1" id="KW-0472">Membrane</keyword>
<proteinExistence type="predicted"/>
<gene>
    <name evidence="2" type="ORF">V6N11_054676</name>
</gene>
<name>A0ABR2S4L3_9ROSI</name>
<keyword evidence="1" id="KW-0812">Transmembrane</keyword>
<evidence type="ECO:0000313" key="2">
    <source>
        <dbReference type="EMBL" id="KAK9020186.1"/>
    </source>
</evidence>
<keyword evidence="1" id="KW-1133">Transmembrane helix</keyword>
<protein>
    <submittedName>
        <fullName evidence="2">Uncharacterized protein</fullName>
    </submittedName>
</protein>
<organism evidence="2 3">
    <name type="scientific">Hibiscus sabdariffa</name>
    <name type="common">roselle</name>
    <dbReference type="NCBI Taxonomy" id="183260"/>
    <lineage>
        <taxon>Eukaryota</taxon>
        <taxon>Viridiplantae</taxon>
        <taxon>Streptophyta</taxon>
        <taxon>Embryophyta</taxon>
        <taxon>Tracheophyta</taxon>
        <taxon>Spermatophyta</taxon>
        <taxon>Magnoliopsida</taxon>
        <taxon>eudicotyledons</taxon>
        <taxon>Gunneridae</taxon>
        <taxon>Pentapetalae</taxon>
        <taxon>rosids</taxon>
        <taxon>malvids</taxon>
        <taxon>Malvales</taxon>
        <taxon>Malvaceae</taxon>
        <taxon>Malvoideae</taxon>
        <taxon>Hibiscus</taxon>
    </lineage>
</organism>
<dbReference type="Proteomes" id="UP001396334">
    <property type="component" value="Unassembled WGS sequence"/>
</dbReference>
<accession>A0ABR2S4L3</accession>
<reference evidence="2 3" key="1">
    <citation type="journal article" date="2024" name="G3 (Bethesda)">
        <title>Genome assembly of Hibiscus sabdariffa L. provides insights into metabolisms of medicinal natural products.</title>
        <authorList>
            <person name="Kim T."/>
        </authorList>
    </citation>
    <scope>NUCLEOTIDE SEQUENCE [LARGE SCALE GENOMIC DNA]</scope>
    <source>
        <strain evidence="2">TK-2024</strain>
        <tissue evidence="2">Old leaves</tissue>
    </source>
</reference>
<feature type="transmembrane region" description="Helical" evidence="1">
    <location>
        <begin position="90"/>
        <end position="111"/>
    </location>
</feature>
<sequence>MAWIATRQPLNIANLALPTASCFRPPFARIDAKSFRSLAWFCIAPLSCRCAFPRRLSKLCGCVVLLFCFEVLKHHHRHGCHRGGRHVDSIVVVVIVLVPYGYSLAADLWVLENPS</sequence>
<comment type="caution">
    <text evidence="2">The sequence shown here is derived from an EMBL/GenBank/DDBJ whole genome shotgun (WGS) entry which is preliminary data.</text>
</comment>
<keyword evidence="3" id="KW-1185">Reference proteome</keyword>
<dbReference type="EMBL" id="JBBPBN010000017">
    <property type="protein sequence ID" value="KAK9020186.1"/>
    <property type="molecule type" value="Genomic_DNA"/>
</dbReference>